<dbReference type="EMBL" id="OX465081">
    <property type="protein sequence ID" value="CAI9286003.1"/>
    <property type="molecule type" value="Genomic_DNA"/>
</dbReference>
<dbReference type="Proteomes" id="UP001177003">
    <property type="component" value="Chromosome 5"/>
</dbReference>
<organism evidence="1 2">
    <name type="scientific">Lactuca saligna</name>
    <name type="common">Willowleaf lettuce</name>
    <dbReference type="NCBI Taxonomy" id="75948"/>
    <lineage>
        <taxon>Eukaryota</taxon>
        <taxon>Viridiplantae</taxon>
        <taxon>Streptophyta</taxon>
        <taxon>Embryophyta</taxon>
        <taxon>Tracheophyta</taxon>
        <taxon>Spermatophyta</taxon>
        <taxon>Magnoliopsida</taxon>
        <taxon>eudicotyledons</taxon>
        <taxon>Gunneridae</taxon>
        <taxon>Pentapetalae</taxon>
        <taxon>asterids</taxon>
        <taxon>campanulids</taxon>
        <taxon>Asterales</taxon>
        <taxon>Asteraceae</taxon>
        <taxon>Cichorioideae</taxon>
        <taxon>Cichorieae</taxon>
        <taxon>Lactucinae</taxon>
        <taxon>Lactuca</taxon>
    </lineage>
</organism>
<reference evidence="1" key="1">
    <citation type="submission" date="2023-04" db="EMBL/GenBank/DDBJ databases">
        <authorList>
            <person name="Vijverberg K."/>
            <person name="Xiong W."/>
            <person name="Schranz E."/>
        </authorList>
    </citation>
    <scope>NUCLEOTIDE SEQUENCE</scope>
</reference>
<dbReference type="AlphaFoldDB" id="A0AA36E846"/>
<protein>
    <submittedName>
        <fullName evidence="1">Uncharacterized protein</fullName>
    </submittedName>
</protein>
<keyword evidence="2" id="KW-1185">Reference proteome</keyword>
<proteinExistence type="predicted"/>
<evidence type="ECO:0000313" key="1">
    <source>
        <dbReference type="EMBL" id="CAI9286003.1"/>
    </source>
</evidence>
<gene>
    <name evidence="1" type="ORF">LSALG_LOCUS25444</name>
</gene>
<sequence length="105" mass="12476">MNTQLKGFRGHNHTLHEFILADLPLMNPYDRISLFHFVVKDMKKCEPIFEHFKRMIKCYILELAMIDVQISSVLKRKPILKTFDQPQNIENLRGGLIDKQYWSTV</sequence>
<evidence type="ECO:0000313" key="2">
    <source>
        <dbReference type="Proteomes" id="UP001177003"/>
    </source>
</evidence>
<name>A0AA36E846_LACSI</name>
<accession>A0AA36E846</accession>